<dbReference type="InterPro" id="IPR027359">
    <property type="entry name" value="Volt_channel_dom_sf"/>
</dbReference>
<feature type="transmembrane region" description="Helical" evidence="19">
    <location>
        <begin position="1347"/>
        <end position="1368"/>
    </location>
</feature>
<feature type="transmembrane region" description="Helical" evidence="19">
    <location>
        <begin position="1252"/>
        <end position="1274"/>
    </location>
</feature>
<dbReference type="OrthoDB" id="416585at2759"/>
<feature type="region of interest" description="Disordered" evidence="18">
    <location>
        <begin position="2009"/>
        <end position="2114"/>
    </location>
</feature>
<evidence type="ECO:0000256" key="4">
    <source>
        <dbReference type="ARBA" id="ARBA00022553"/>
    </source>
</evidence>
<organism evidence="21 22">
    <name type="scientific">Ampelomyces quisqualis</name>
    <name type="common">Powdery mildew agent</name>
    <dbReference type="NCBI Taxonomy" id="50730"/>
    <lineage>
        <taxon>Eukaryota</taxon>
        <taxon>Fungi</taxon>
        <taxon>Dikarya</taxon>
        <taxon>Ascomycota</taxon>
        <taxon>Pezizomycotina</taxon>
        <taxon>Dothideomycetes</taxon>
        <taxon>Pleosporomycetidae</taxon>
        <taxon>Pleosporales</taxon>
        <taxon>Pleosporineae</taxon>
        <taxon>Phaeosphaeriaceae</taxon>
        <taxon>Ampelomyces</taxon>
    </lineage>
</organism>
<dbReference type="Proteomes" id="UP000800096">
    <property type="component" value="Unassembled WGS sequence"/>
</dbReference>
<feature type="compositionally biased region" description="Basic and acidic residues" evidence="18">
    <location>
        <begin position="1"/>
        <end position="15"/>
    </location>
</feature>
<feature type="transmembrane region" description="Helical" evidence="19">
    <location>
        <begin position="579"/>
        <end position="602"/>
    </location>
</feature>
<keyword evidence="13" id="KW-0325">Glycoprotein</keyword>
<dbReference type="SUPFAM" id="SSF81324">
    <property type="entry name" value="Voltage-gated potassium channels"/>
    <property type="match status" value="4"/>
</dbReference>
<feature type="transmembrane region" description="Helical" evidence="19">
    <location>
        <begin position="408"/>
        <end position="432"/>
    </location>
</feature>
<evidence type="ECO:0000259" key="20">
    <source>
        <dbReference type="PROSITE" id="PS50222"/>
    </source>
</evidence>
<feature type="transmembrane region" description="Helical" evidence="19">
    <location>
        <begin position="525"/>
        <end position="542"/>
    </location>
</feature>
<feature type="compositionally biased region" description="Polar residues" evidence="18">
    <location>
        <begin position="217"/>
        <end position="227"/>
    </location>
</feature>
<feature type="transmembrane region" description="Helical" evidence="19">
    <location>
        <begin position="1546"/>
        <end position="1566"/>
    </location>
</feature>
<evidence type="ECO:0000256" key="12">
    <source>
        <dbReference type="ARBA" id="ARBA00023136"/>
    </source>
</evidence>
<dbReference type="GO" id="GO:0005509">
    <property type="term" value="F:calcium ion binding"/>
    <property type="evidence" value="ECO:0007669"/>
    <property type="project" value="InterPro"/>
</dbReference>
<keyword evidence="9" id="KW-0851">Voltage-gated channel</keyword>
<feature type="transmembrane region" description="Helical" evidence="19">
    <location>
        <begin position="1634"/>
        <end position="1652"/>
    </location>
</feature>
<feature type="transmembrane region" description="Helical" evidence="19">
    <location>
        <begin position="896"/>
        <end position="920"/>
    </location>
</feature>
<evidence type="ECO:0000256" key="14">
    <source>
        <dbReference type="ARBA" id="ARBA00023303"/>
    </source>
</evidence>
<dbReference type="GO" id="GO:0008331">
    <property type="term" value="F:high voltage-gated calcium channel activity"/>
    <property type="evidence" value="ECO:0007669"/>
    <property type="project" value="TreeGrafter"/>
</dbReference>
<evidence type="ECO:0000313" key="21">
    <source>
        <dbReference type="EMBL" id="KAF1915238.1"/>
    </source>
</evidence>
<evidence type="ECO:0000256" key="5">
    <source>
        <dbReference type="ARBA" id="ARBA00022568"/>
    </source>
</evidence>
<keyword evidence="10 19" id="KW-1133">Transmembrane helix</keyword>
<keyword evidence="5" id="KW-0109">Calcium transport</keyword>
<feature type="transmembrane region" description="Helical" evidence="19">
    <location>
        <begin position="549"/>
        <end position="573"/>
    </location>
</feature>
<evidence type="ECO:0000256" key="6">
    <source>
        <dbReference type="ARBA" id="ARBA00022673"/>
    </source>
</evidence>
<keyword evidence="6" id="KW-0107">Calcium channel</keyword>
<dbReference type="FunFam" id="1.10.287.70:FF:000118">
    <property type="entry name" value="Calcium channel subunit Cch1"/>
    <property type="match status" value="1"/>
</dbReference>
<keyword evidence="12 19" id="KW-0472">Membrane</keyword>
<feature type="transmembrane region" description="Helical" evidence="19">
    <location>
        <begin position="1764"/>
        <end position="1783"/>
    </location>
</feature>
<proteinExistence type="inferred from homology"/>
<feature type="compositionally biased region" description="Polar residues" evidence="18">
    <location>
        <begin position="2053"/>
        <end position="2074"/>
    </location>
</feature>
<feature type="domain" description="EF-hand" evidence="20">
    <location>
        <begin position="1802"/>
        <end position="1837"/>
    </location>
</feature>
<dbReference type="Gene3D" id="1.10.238.10">
    <property type="entry name" value="EF-hand"/>
    <property type="match status" value="1"/>
</dbReference>
<name>A0A6A5QK67_AMPQU</name>
<dbReference type="Pfam" id="PF00520">
    <property type="entry name" value="Ion_trans"/>
    <property type="match status" value="4"/>
</dbReference>
<evidence type="ECO:0000256" key="2">
    <source>
        <dbReference type="ARBA" id="ARBA00022448"/>
    </source>
</evidence>
<evidence type="ECO:0000256" key="11">
    <source>
        <dbReference type="ARBA" id="ARBA00023065"/>
    </source>
</evidence>
<evidence type="ECO:0000256" key="18">
    <source>
        <dbReference type="SAM" id="MobiDB-lite"/>
    </source>
</evidence>
<feature type="region of interest" description="Disordered" evidence="18">
    <location>
        <begin position="192"/>
        <end position="258"/>
    </location>
</feature>
<feature type="transmembrane region" description="Helical" evidence="19">
    <location>
        <begin position="1608"/>
        <end position="1628"/>
    </location>
</feature>
<evidence type="ECO:0000256" key="3">
    <source>
        <dbReference type="ARBA" id="ARBA00022475"/>
    </source>
</evidence>
<sequence>MSSPDRSHRRDDGHHAIPLQNLPRPPDQHHGETAPPHRRRALSDRGRDLLRQAAGGPSRHAQYAPVAEASPSPTRPVQRPHINTNLGGAQAGIRRVNDDETGSPLDAGAFQAAIGFGMDMNFQGDTSPPFTPPTPTPASSDNAHHHHHHHHDGYPYHAPSASDETDYFSPVYDDTAPLTDAQHLQPISGAAASISPHSQDRSSFQSVRFLSPGDASPTPNDSDNSGQLEAATGNLRDSTGRKRSLSPGQIASPLNRAGTIVRNMSQRVVNVSNDSQIAERTLHRKSTLRSRSREPPSFPALPEYATDGPAPPSPSGEKPPSPAILSRKPSVQWQRPHNPLRGKSLGIFPANSTIRMKLCDLLVHPVTEPLLLVLIIIQTVLLAVDASSKAKYQPGVVKKINRLSPTDYALLGLFIVYTVEVVIRIIVSGFIINPVEYSTINRQVGLREAVMMKANRLFGGPERQASQRRSGTKSDPVEPHQPSVLRAFTTANMHVDVGPGDYRAQQRVRLAHRAYLRHSFNRTDFLAVIAFWISFVLGFIGINNTRVILVFDMLSCLRIIRLLNLTSGTSVILRSLKKAAPLLVNVAFLIGFFWLLFSIVGVQSFKSSMRRTCVWQSDGIVPNYTNKEQFCGGHLLPGGIQEGYKVPDGRSAGPKDGKGFLCPVGSLCVEDNNPFQDTQSFDDIFHSLELVFVIMSSNTWKDLLYTMADTDYLVTSLFFIVGIIILSLWLISLLIAVITSSFQIIREESKASAFTGEGIKEDAANDQDQKQRVNSLKRVYDKTTWLWILVITFGLVSQMMRSASMSDFRRTFIEWAETIVTLILLTEILIRLVVDWRHFLHSKRNIADLCIAIITTVIQLPLIKDSHDGKAYAWLSIFQIVRVYRVVLAVPMTRDLIMIVLGNVSGLLNLILFVFLLTFLASIFASQLFRGEIPEEDDDGETIRVPFFDIYNSFLGMYQIFSSENWTTILYNVTNYEKKYGTAWIGASFVILWFIFANFIVLNMFIAVIQENFDVSEDEKRLQQVKAFLQQKEQGLNSSNTNLSLSSIFKLGQASRRDPLDYGSAAAEMLLKDAVVRDFLDEGDDNASPQANEPRPGIRPAMTMVGSGTVSTIWQRLLRRVIHREPNPFYAPLDYGRAYEDLDPRRMAKEVVSATEKRKKAQREYLRNHPRYNVSLFMFKPDNPIRKICQRIVGPGRGGDRIEGVTPNVPVWYAFSAFIYAAIIAMVLLACITTPLYQRQYFLDHDFSVKNWFVWTDMGFAVVFTIEALIKVIADGFFWTPNAYFRGSWGFIDGVVLITLWVNIVSAFYQDGQITRTVGAFKALRALRLLNISDSTRDHFHSLIVRGWWKLFSAAFVSLSLLVPFAIYGLNLFVGQLQACNDDGSGITDLHDCVSEYASSPFGWDVLAPRQAANPYYDFDNFGNSLFSLFQIVSQEGWTDNMWSGMSITGVFTQPVPFAAKGNAVYFIVFNLLGAVFVLTLFISVFMRNYTEQTGVAFLTTDQRSWLELRKLLRQVSPSKRPSSTKQRETWEEWCYRRAVRKTGRWHRFITGCLIVHLLLLCLEWYPGVGTWETARDYIFIMLTIVFIANIIIRIIGLSWHRFRKNSWDVYSVFAVSGTFVTSILIQAKSNERVFVQISKLCLVSIALLLIPRNNQLDQLFKTAAASLTAIANLLATWFVLFLVYAIALTQTFGLTRFGPNETGNINFRTVPKALIFLFTMSMGEGWNELMEDFANIDKPFCTVGDKYFESDCGSPEWARALFITWNILSMYIFVNLFVSLIYESFSYVYQRSSGLSVISREEIRRFKQAWAEFDPNGTGFISRDVFPRLLGELSGIFEMRIYDGDFTVGRLIEQCGTVPPRRASNLPVPGRKPTSEIDINSLNRCLAALPVAEIRRRRKRMNTFYEEVLVSSDLDRGIQFTSLLMILAHHKVINDNKSLRLEEFLRRRARLQRVEEAVRRNVVVGFFDTLYWARRFRRAMDQKKQGRMATIPQFTVPEIFIDDEDITDATSMPHHSPSGSSLLTPADTNTQSGLTRAPPPPHLDINAAARSRANSIQQTPTGSPTRGSPGQSPFSPPADADWQFATALSGPPSPLDELGPGPADNRSRSNSAVSAAEVLEVLDNSAWGESIRRSFTQRRRS</sequence>
<comment type="similarity">
    <text evidence="16">Belongs to the calcium channel alpha-1 subunit (TC 1.A.1.11) family.</text>
</comment>
<dbReference type="GO" id="GO:0005891">
    <property type="term" value="C:voltage-gated calcium channel complex"/>
    <property type="evidence" value="ECO:0007669"/>
    <property type="project" value="TreeGrafter"/>
</dbReference>
<dbReference type="Gene3D" id="1.20.120.350">
    <property type="entry name" value="Voltage-gated potassium channels. Chain C"/>
    <property type="match status" value="4"/>
</dbReference>
<feature type="region of interest" description="Disordered" evidence="18">
    <location>
        <begin position="460"/>
        <end position="480"/>
    </location>
</feature>
<evidence type="ECO:0000256" key="9">
    <source>
        <dbReference type="ARBA" id="ARBA00022882"/>
    </source>
</evidence>
<feature type="transmembrane region" description="Helical" evidence="19">
    <location>
        <begin position="1664"/>
        <end position="1688"/>
    </location>
</feature>
<dbReference type="EMBL" id="ML979136">
    <property type="protein sequence ID" value="KAF1915238.1"/>
    <property type="molecule type" value="Genomic_DNA"/>
</dbReference>
<evidence type="ECO:0000256" key="19">
    <source>
        <dbReference type="SAM" id="Phobius"/>
    </source>
</evidence>
<feature type="compositionally biased region" description="Polar residues" evidence="18">
    <location>
        <begin position="195"/>
        <end position="208"/>
    </location>
</feature>
<comment type="function">
    <text evidence="15">Voltage-gated, high-affinity calcium channel that functions together with MID1 to mediate calcium entry into cells. Required during conditions of environmental stress.</text>
</comment>
<dbReference type="InterPro" id="IPR050599">
    <property type="entry name" value="VDCC_alpha-1_subunit"/>
</dbReference>
<evidence type="ECO:0000256" key="10">
    <source>
        <dbReference type="ARBA" id="ARBA00022989"/>
    </source>
</evidence>
<feature type="transmembrane region" description="Helical" evidence="19">
    <location>
        <begin position="846"/>
        <end position="864"/>
    </location>
</feature>
<evidence type="ECO:0000256" key="17">
    <source>
        <dbReference type="ARBA" id="ARBA00067459"/>
    </source>
</evidence>
<keyword evidence="2" id="KW-0813">Transport</keyword>
<dbReference type="PANTHER" id="PTHR45628:SF7">
    <property type="entry name" value="VOLTAGE-DEPENDENT CALCIUM CHANNEL TYPE A SUBUNIT ALPHA-1"/>
    <property type="match status" value="1"/>
</dbReference>
<dbReference type="FunFam" id="1.20.120.350:FF:000063">
    <property type="entry name" value="Calcium channel subunit Cch1"/>
    <property type="match status" value="1"/>
</dbReference>
<dbReference type="Gene3D" id="1.10.287.70">
    <property type="match status" value="4"/>
</dbReference>
<feature type="transmembrane region" description="Helical" evidence="19">
    <location>
        <begin position="712"/>
        <end position="738"/>
    </location>
</feature>
<keyword evidence="7 19" id="KW-0812">Transmembrane</keyword>
<feature type="region of interest" description="Disordered" evidence="18">
    <location>
        <begin position="122"/>
        <end position="174"/>
    </location>
</feature>
<feature type="transmembrane region" description="Helical" evidence="19">
    <location>
        <begin position="1464"/>
        <end position="1486"/>
    </location>
</feature>
<dbReference type="SUPFAM" id="SSF47473">
    <property type="entry name" value="EF-hand"/>
    <property type="match status" value="1"/>
</dbReference>
<keyword evidence="3" id="KW-1003">Cell membrane</keyword>
<feature type="transmembrane region" description="Helical" evidence="19">
    <location>
        <begin position="1578"/>
        <end position="1596"/>
    </location>
</feature>
<feature type="compositionally biased region" description="Polar residues" evidence="18">
    <location>
        <begin position="2018"/>
        <end position="2035"/>
    </location>
</feature>
<feature type="transmembrane region" description="Helical" evidence="19">
    <location>
        <begin position="1289"/>
        <end position="1309"/>
    </location>
</feature>
<dbReference type="PROSITE" id="PS50222">
    <property type="entry name" value="EF_HAND_2"/>
    <property type="match status" value="1"/>
</dbReference>
<feature type="compositionally biased region" description="Pro residues" evidence="18">
    <location>
        <begin position="309"/>
        <end position="322"/>
    </location>
</feature>
<keyword evidence="22" id="KW-1185">Reference proteome</keyword>
<keyword evidence="14" id="KW-0407">Ion channel</keyword>
<accession>A0A6A5QK67</accession>
<comment type="subcellular location">
    <subcellularLocation>
        <location evidence="1">Cell membrane</location>
        <topology evidence="1">Multi-pass membrane protein</topology>
    </subcellularLocation>
</comment>
<dbReference type="InterPro" id="IPR011992">
    <property type="entry name" value="EF-hand-dom_pair"/>
</dbReference>
<evidence type="ECO:0000256" key="1">
    <source>
        <dbReference type="ARBA" id="ARBA00004651"/>
    </source>
</evidence>
<dbReference type="InterPro" id="IPR005821">
    <property type="entry name" value="Ion_trans_dom"/>
</dbReference>
<feature type="region of interest" description="Disordered" evidence="18">
    <location>
        <begin position="1082"/>
        <end position="1102"/>
    </location>
</feature>
<evidence type="ECO:0000256" key="13">
    <source>
        <dbReference type="ARBA" id="ARBA00023180"/>
    </source>
</evidence>
<evidence type="ECO:0000256" key="7">
    <source>
        <dbReference type="ARBA" id="ARBA00022692"/>
    </source>
</evidence>
<dbReference type="GO" id="GO:0098703">
    <property type="term" value="P:calcium ion import across plasma membrane"/>
    <property type="evidence" value="ECO:0007669"/>
    <property type="project" value="TreeGrafter"/>
</dbReference>
<evidence type="ECO:0000313" key="22">
    <source>
        <dbReference type="Proteomes" id="UP000800096"/>
    </source>
</evidence>
<dbReference type="InterPro" id="IPR002048">
    <property type="entry name" value="EF_hand_dom"/>
</dbReference>
<dbReference type="FunFam" id="1.10.287.70:FF:000093">
    <property type="entry name" value="Calcium channel subunit Cch1"/>
    <property type="match status" value="1"/>
</dbReference>
<evidence type="ECO:0000256" key="8">
    <source>
        <dbReference type="ARBA" id="ARBA00022837"/>
    </source>
</evidence>
<evidence type="ECO:0000256" key="15">
    <source>
        <dbReference type="ARBA" id="ARBA00057587"/>
    </source>
</evidence>
<feature type="region of interest" description="Disordered" evidence="18">
    <location>
        <begin position="271"/>
        <end position="338"/>
    </location>
</feature>
<protein>
    <recommendedName>
        <fullName evidence="17">Calcium-channel protein CCH1</fullName>
    </recommendedName>
</protein>
<evidence type="ECO:0000256" key="16">
    <source>
        <dbReference type="ARBA" id="ARBA00061395"/>
    </source>
</evidence>
<feature type="transmembrane region" description="Helical" evidence="19">
    <location>
        <begin position="369"/>
        <end position="387"/>
    </location>
</feature>
<feature type="compositionally biased region" description="Basic and acidic residues" evidence="18">
    <location>
        <begin position="41"/>
        <end position="50"/>
    </location>
</feature>
<feature type="region of interest" description="Disordered" evidence="18">
    <location>
        <begin position="1"/>
        <end position="91"/>
    </location>
</feature>
<feature type="transmembrane region" description="Helical" evidence="19">
    <location>
        <begin position="1211"/>
        <end position="1232"/>
    </location>
</feature>
<feature type="transmembrane region" description="Helical" evidence="19">
    <location>
        <begin position="812"/>
        <end position="834"/>
    </location>
</feature>
<feature type="transmembrane region" description="Helical" evidence="19">
    <location>
        <begin position="984"/>
        <end position="1009"/>
    </location>
</feature>
<reference evidence="21" key="1">
    <citation type="journal article" date="2020" name="Stud. Mycol.">
        <title>101 Dothideomycetes genomes: a test case for predicting lifestyles and emergence of pathogens.</title>
        <authorList>
            <person name="Haridas S."/>
            <person name="Albert R."/>
            <person name="Binder M."/>
            <person name="Bloem J."/>
            <person name="Labutti K."/>
            <person name="Salamov A."/>
            <person name="Andreopoulos B."/>
            <person name="Baker S."/>
            <person name="Barry K."/>
            <person name="Bills G."/>
            <person name="Bluhm B."/>
            <person name="Cannon C."/>
            <person name="Castanera R."/>
            <person name="Culley D."/>
            <person name="Daum C."/>
            <person name="Ezra D."/>
            <person name="Gonzalez J."/>
            <person name="Henrissat B."/>
            <person name="Kuo A."/>
            <person name="Liang C."/>
            <person name="Lipzen A."/>
            <person name="Lutzoni F."/>
            <person name="Magnuson J."/>
            <person name="Mondo S."/>
            <person name="Nolan M."/>
            <person name="Ohm R."/>
            <person name="Pangilinan J."/>
            <person name="Park H.-J."/>
            <person name="Ramirez L."/>
            <person name="Alfaro M."/>
            <person name="Sun H."/>
            <person name="Tritt A."/>
            <person name="Yoshinaga Y."/>
            <person name="Zwiers L.-H."/>
            <person name="Turgeon B."/>
            <person name="Goodwin S."/>
            <person name="Spatafora J."/>
            <person name="Crous P."/>
            <person name="Grigoriev I."/>
        </authorList>
    </citation>
    <scope>NUCLEOTIDE SEQUENCE</scope>
    <source>
        <strain evidence="21">HMLAC05119</strain>
    </source>
</reference>
<keyword evidence="8" id="KW-0106">Calcium</keyword>
<keyword evidence="11" id="KW-0406">Ion transport</keyword>
<keyword evidence="4" id="KW-0597">Phosphoprotein</keyword>
<dbReference type="FunFam" id="1.20.120.350:FF:000098">
    <property type="entry name" value="Calcium channel subunit Cch1"/>
    <property type="match status" value="1"/>
</dbReference>
<gene>
    <name evidence="21" type="ORF">BDU57DRAFT_452695</name>
</gene>
<dbReference type="PANTHER" id="PTHR45628">
    <property type="entry name" value="VOLTAGE-DEPENDENT CALCIUM CHANNEL TYPE A SUBUNIT ALPHA-1"/>
    <property type="match status" value="1"/>
</dbReference>
<feature type="transmembrane region" description="Helical" evidence="19">
    <location>
        <begin position="784"/>
        <end position="800"/>
    </location>
</feature>